<reference evidence="4 5" key="1">
    <citation type="submission" date="2019-12" db="EMBL/GenBank/DDBJ databases">
        <title>Genomic-based taxomic classification of the family Erythrobacteraceae.</title>
        <authorList>
            <person name="Xu L."/>
        </authorList>
    </citation>
    <scope>NUCLEOTIDE SEQUENCE [LARGE SCALE GENOMIC DNA]</scope>
    <source>
        <strain evidence="4 5">M0322</strain>
    </source>
</reference>
<feature type="signal peptide" evidence="3">
    <location>
        <begin position="1"/>
        <end position="21"/>
    </location>
</feature>
<keyword evidence="2 4" id="KW-0378">Hydrolase</keyword>
<feature type="chain" id="PRO_5032941476" evidence="3">
    <location>
        <begin position="22"/>
        <end position="1116"/>
    </location>
</feature>
<dbReference type="PROSITE" id="PS51257">
    <property type="entry name" value="PROKAR_LIPOPROTEIN"/>
    <property type="match status" value="1"/>
</dbReference>
<dbReference type="EMBL" id="WTYV01000003">
    <property type="protein sequence ID" value="MXO71915.1"/>
    <property type="molecule type" value="Genomic_DNA"/>
</dbReference>
<dbReference type="Pfam" id="PF17132">
    <property type="entry name" value="Glyco_hydro_106"/>
    <property type="match status" value="1"/>
</dbReference>
<sequence>MHKGPLLAFVSALALAGCATAQVQTVAPPPMVAAVDPLAAGFAAPPAEARPRVWWHWMHGNVTQEGIAADLAWMDRVGIGGFQNFDANLDTPQVVERPLRYMTPEWREAFRFAASEAARLDLEMAIASSPGWSHTGGPWVPVEDGIKKLVWGETRLVGGQRFADAINAAPTVTGTYQAMALQPDVIHGDTGHAPPQAAGRIAVLAVPVSEPTLPQPRYSLPDGTAIDGAGLADASLESGFALPLSQDRQGGLTITYPQPVTVRTLHIALPGLVRPFRDPPVSPSLEARIGGQWQHVADLPLTNTPATHTFDPVTAAEFRLVIRNNTSAVAPTEMDGVPGAIVVDIFALGDLSTVPLNDLRLSGAHRVGRAQEKAGFAGIYDYYPIMSDDATPVDLTTAQVIDLTDRIAPDGTLDWTPPAGSDWLVLDFGWSLTGKTNHPAPPEATGLEVDKYDPDAVRRYFDTYLGMYRETVGDDLIGARGVTALLTDSIEAGYANWTPAMEREFAARRGYALRPWMPALAGIVIGSEAETERFLYDWRLTLSDLLTDSLYRVAAEAADANGLTLYGEALEDKRPMLGDDLSMRRYADIPMAALWTYPRSGQVRTTLLGDMKGAASTAHVYGQRFVAAESMTAASSPWAFAPRDLRRFIDLEFAYGINRPVIHTSVHQPSDDLQPGLSLAIFGQYFNRHETWAEMAGPWVDYMARNAWMLSQGQYFADIALFRGEESPVTAQFATSIPAGLPSRYAYDFVNAEMLADAFRVEQGQLVSQGGTRYRVLALRPDARNMTLPTLRRIAQLVEQGATVVGRKPLSTPSLADDAAEFATLADRLWQNPQVIDSDDPEAALAALGIGADFAFTGGGEGAEILFLHRQVANQHLYFLTNRKHRPETIEARFRVTGLQPEWWDAVSGTARPLSYRTDGQHTVIPLTLEAEDSGFVVFREPTQAPSASHPVSEPTVLLSLAERPWQVTFQPGRGAPEGPHTFNHLQSLHTLDNPGLRHFSGVSNWTTAFDVPAAALSSRLWLDLGQVGDVAEVWINGTYAGTSWFAPDRVDITRHVRAGSNRVEVRVANLWVNRLIGDVQPGAERVTFTAAPTYHPDAPLRPAGLIGPVRLLQGD</sequence>
<dbReference type="AlphaFoldDB" id="A0A844YUA3"/>
<accession>A0A844YUA3</accession>
<dbReference type="SUPFAM" id="SSF49785">
    <property type="entry name" value="Galactose-binding domain-like"/>
    <property type="match status" value="1"/>
</dbReference>
<name>A0A844YUA3_9SPHN</name>
<keyword evidence="5" id="KW-1185">Reference proteome</keyword>
<evidence type="ECO:0000256" key="2">
    <source>
        <dbReference type="ARBA" id="ARBA00022801"/>
    </source>
</evidence>
<evidence type="ECO:0000256" key="3">
    <source>
        <dbReference type="SAM" id="SignalP"/>
    </source>
</evidence>
<dbReference type="PANTHER" id="PTHR43817">
    <property type="entry name" value="GLYCOSYL HYDROLASE"/>
    <property type="match status" value="1"/>
</dbReference>
<dbReference type="NCBIfam" id="NF045579">
    <property type="entry name" value="rhamnoside_JR"/>
    <property type="match status" value="1"/>
</dbReference>
<dbReference type="Gene3D" id="2.60.120.260">
    <property type="entry name" value="Galactose-binding domain-like"/>
    <property type="match status" value="1"/>
</dbReference>
<comment type="caution">
    <text evidence="4">The sequence shown here is derived from an EMBL/GenBank/DDBJ whole genome shotgun (WGS) entry which is preliminary data.</text>
</comment>
<dbReference type="GO" id="GO:0005975">
    <property type="term" value="P:carbohydrate metabolic process"/>
    <property type="evidence" value="ECO:0007669"/>
    <property type="project" value="InterPro"/>
</dbReference>
<keyword evidence="1 3" id="KW-0732">Signal</keyword>
<protein>
    <submittedName>
        <fullName evidence="4">Glycoside hydrolase</fullName>
    </submittedName>
</protein>
<dbReference type="InterPro" id="IPR008979">
    <property type="entry name" value="Galactose-bd-like_sf"/>
</dbReference>
<dbReference type="Proteomes" id="UP000466966">
    <property type="component" value="Unassembled WGS sequence"/>
</dbReference>
<dbReference type="PANTHER" id="PTHR43817:SF1">
    <property type="entry name" value="HYDROLASE, FAMILY 43, PUTATIVE (AFU_ORTHOLOGUE AFUA_3G01660)-RELATED"/>
    <property type="match status" value="1"/>
</dbReference>
<evidence type="ECO:0000256" key="1">
    <source>
        <dbReference type="ARBA" id="ARBA00022729"/>
    </source>
</evidence>
<dbReference type="OrthoDB" id="9761519at2"/>
<proteinExistence type="predicted"/>
<evidence type="ECO:0000313" key="4">
    <source>
        <dbReference type="EMBL" id="MXO71915.1"/>
    </source>
</evidence>
<evidence type="ECO:0000313" key="5">
    <source>
        <dbReference type="Proteomes" id="UP000466966"/>
    </source>
</evidence>
<organism evidence="4 5">
    <name type="scientific">Alteraurantiacibacter buctensis</name>
    <dbReference type="NCBI Taxonomy" id="1503981"/>
    <lineage>
        <taxon>Bacteria</taxon>
        <taxon>Pseudomonadati</taxon>
        <taxon>Pseudomonadota</taxon>
        <taxon>Alphaproteobacteria</taxon>
        <taxon>Sphingomonadales</taxon>
        <taxon>Erythrobacteraceae</taxon>
        <taxon>Alteraurantiacibacter</taxon>
    </lineage>
</organism>
<dbReference type="GO" id="GO:0004553">
    <property type="term" value="F:hydrolase activity, hydrolyzing O-glycosyl compounds"/>
    <property type="evidence" value="ECO:0007669"/>
    <property type="project" value="InterPro"/>
</dbReference>
<gene>
    <name evidence="4" type="ORF">GRI99_09740</name>
</gene>